<keyword evidence="14" id="KW-0560">Oxidoreductase</keyword>
<dbReference type="Pfam" id="PF10588">
    <property type="entry name" value="NADH-G_4Fe-4S_3"/>
    <property type="match status" value="1"/>
</dbReference>
<evidence type="ECO:0000256" key="10">
    <source>
        <dbReference type="ARBA" id="ARBA00047712"/>
    </source>
</evidence>
<dbReference type="InterPro" id="IPR006963">
    <property type="entry name" value="Mopterin_OxRdtase_4Fe-4S_dom"/>
</dbReference>
<sequence length="729" mass="78593">MSDEVNIEVNGVPMKARKGQMVIQVTDANEVYVPRFCYHEKLPIAANCRMCLVEVEKAPKPLPACATPVAEGMKVFTKSPKAIAAQRAVMEFLLINHPLDCPICDQGGECELQDLAMGFGRDISRYSERKRVVKDKNLGPLVSTDMTRCIHCTRCVRFTQDVQGFQELGTVGRGEMTEIGTFIEKSVDHELSANIIDLCPVGALNNKPYRYRARAWEMTQHPLISPHDAVGTNIYAHVLRGRVMRIVPRANEDVNETWIADRDRFSYQGMYSDDRLLKPSIRENGVLQETDWETALQKVAEKLGRIAKQHGGAQIGAIASPNSTLEELHLLARLARGLGSANLDHRLRRSDFRDEASDPLFPSLGVAIKDLETANSVLVVGSNLRKEVPLLAHRIRKAALKGGKVSFINAQRYDYLFPVAGYLASNGIGSLEHLLAVAAAAVTASGKSAPASIAARVAQAQPNDTHKAIAQQLSEGERRLILLGAIAQRDPAFADLRLVANALAEVTGATLGYLPEGGNAVGAHLVGFLPGRTVGGQTVASPGLNIADMFAAKLKAYILFGAIEPKLDVAAENAAAALDGAEFVVALSPYSTAAQFADVVLPIGTFAETAGTYVNLEGRWQSVPGAAAPVGESRPGWKVLRVLGNLLDLPGFEYTAADQITADIRKALDEAGAFTAKAVTRTLQAEAATGASVVRDVPIYQVDAMVRRSAALQNTREGRETRAQEGVRA</sequence>
<dbReference type="SUPFAM" id="SSF54292">
    <property type="entry name" value="2Fe-2S ferredoxin-like"/>
    <property type="match status" value="1"/>
</dbReference>
<keyword evidence="8 11" id="KW-0520">NAD</keyword>
<dbReference type="PROSITE" id="PS00642">
    <property type="entry name" value="COMPLEX1_75K_2"/>
    <property type="match status" value="1"/>
</dbReference>
<keyword evidence="4 11" id="KW-0479">Metal-binding</keyword>
<evidence type="ECO:0000256" key="5">
    <source>
        <dbReference type="ARBA" id="ARBA00022967"/>
    </source>
</evidence>
<dbReference type="Gene3D" id="3.10.20.740">
    <property type="match status" value="1"/>
</dbReference>
<evidence type="ECO:0000259" key="12">
    <source>
        <dbReference type="PROSITE" id="PS51669"/>
    </source>
</evidence>
<comment type="cofactor">
    <cofactor evidence="1 11">
        <name>[4Fe-4S] cluster</name>
        <dbReference type="ChEBI" id="CHEBI:49883"/>
    </cofactor>
</comment>
<protein>
    <recommendedName>
        <fullName evidence="11">NADH-quinone oxidoreductase</fullName>
        <ecNumber evidence="11">7.1.1.-</ecNumber>
    </recommendedName>
</protein>
<evidence type="ECO:0000256" key="6">
    <source>
        <dbReference type="ARBA" id="ARBA00023004"/>
    </source>
</evidence>
<dbReference type="EC" id="7.1.1.-" evidence="11"/>
<dbReference type="GO" id="GO:0016491">
    <property type="term" value="F:oxidoreductase activity"/>
    <property type="evidence" value="ECO:0007669"/>
    <property type="project" value="UniProtKB-KW"/>
</dbReference>
<dbReference type="SUPFAM" id="SSF54862">
    <property type="entry name" value="4Fe-4S ferredoxins"/>
    <property type="match status" value="1"/>
</dbReference>
<dbReference type="Gene3D" id="3.40.50.740">
    <property type="match status" value="2"/>
</dbReference>
<dbReference type="Gene3D" id="3.30.70.20">
    <property type="match status" value="1"/>
</dbReference>
<dbReference type="PANTHER" id="PTHR43105:SF13">
    <property type="entry name" value="NADH-UBIQUINONE OXIDOREDUCTASE 75 KDA SUBUNIT, MITOCHONDRIAL"/>
    <property type="match status" value="1"/>
</dbReference>
<comment type="caution">
    <text evidence="14">The sequence shown here is derived from an EMBL/GenBank/DDBJ whole genome shotgun (WGS) entry which is preliminary data.</text>
</comment>
<name>A0ABS1WW89_9GAMM</name>
<evidence type="ECO:0000256" key="3">
    <source>
        <dbReference type="ARBA" id="ARBA00022485"/>
    </source>
</evidence>
<dbReference type="RefSeq" id="WP_203167287.1">
    <property type="nucleotide sequence ID" value="NZ_JAEVLS010000002.1"/>
</dbReference>
<keyword evidence="6 11" id="KW-0408">Iron</keyword>
<evidence type="ECO:0000256" key="7">
    <source>
        <dbReference type="ARBA" id="ARBA00023014"/>
    </source>
</evidence>
<dbReference type="InterPro" id="IPR019574">
    <property type="entry name" value="NADH_UbQ_OxRdtase_Gsu_4Fe4S-bd"/>
</dbReference>
<dbReference type="InterPro" id="IPR000283">
    <property type="entry name" value="NADH_UbQ_OxRdtase_75kDa_su_CS"/>
</dbReference>
<dbReference type="Pfam" id="PF22117">
    <property type="entry name" value="Fer4_Nqo3"/>
    <property type="match status" value="1"/>
</dbReference>
<comment type="function">
    <text evidence="11">NDH-1 shuttles electrons from NADH, via FMN and iron-sulfur (Fe-S) centers, to quinones in the respiratory chain. Couples the redox reaction to proton translocation (for every two electrons transferred, four hydrogen ions are translocated across the cytoplasmic membrane), and thus conserves the redox energy in a proton gradient.</text>
</comment>
<keyword evidence="15" id="KW-1185">Reference proteome</keyword>
<proteinExistence type="inferred from homology"/>
<dbReference type="EMBL" id="JAEVLS010000002">
    <property type="protein sequence ID" value="MBM0105234.1"/>
    <property type="molecule type" value="Genomic_DNA"/>
</dbReference>
<dbReference type="InterPro" id="IPR006656">
    <property type="entry name" value="Mopterin_OxRdtase"/>
</dbReference>
<dbReference type="CDD" id="cd00207">
    <property type="entry name" value="fer2"/>
    <property type="match status" value="1"/>
</dbReference>
<dbReference type="Pfam" id="PF13510">
    <property type="entry name" value="Fer2_4"/>
    <property type="match status" value="1"/>
</dbReference>
<keyword evidence="7 11" id="KW-0411">Iron-sulfur</keyword>
<feature type="domain" description="4Fe-4S Mo/W bis-MGD-type" evidence="12">
    <location>
        <begin position="218"/>
        <end position="274"/>
    </location>
</feature>
<keyword evidence="11" id="KW-0874">Quinone</keyword>
<reference evidence="14 15" key="1">
    <citation type="journal article" date="2021" name="Int. J. Syst. Evol. Microbiol.">
        <title>Steroidobacter gossypii sp. nov., isolated from soil of cotton cropping field.</title>
        <authorList>
            <person name="Huang R."/>
            <person name="Yang S."/>
            <person name="Zhen C."/>
            <person name="Liu W."/>
        </authorList>
    </citation>
    <scope>NUCLEOTIDE SEQUENCE [LARGE SCALE GENOMIC DNA]</scope>
    <source>
        <strain evidence="14 15">S1-65</strain>
    </source>
</reference>
<dbReference type="Gene3D" id="3.40.228.10">
    <property type="entry name" value="Dimethylsulfoxide Reductase, domain 2"/>
    <property type="match status" value="1"/>
</dbReference>
<dbReference type="PROSITE" id="PS51669">
    <property type="entry name" value="4FE4S_MOW_BIS_MGD"/>
    <property type="match status" value="1"/>
</dbReference>
<keyword evidence="3 11" id="KW-0004">4Fe-4S</keyword>
<dbReference type="InterPro" id="IPR036010">
    <property type="entry name" value="2Fe-2S_ferredoxin-like_sf"/>
</dbReference>
<evidence type="ECO:0000256" key="1">
    <source>
        <dbReference type="ARBA" id="ARBA00001966"/>
    </source>
</evidence>
<dbReference type="InterPro" id="IPR010228">
    <property type="entry name" value="NADH_UbQ_OxRdtase_Gsu"/>
</dbReference>
<evidence type="ECO:0000256" key="4">
    <source>
        <dbReference type="ARBA" id="ARBA00022723"/>
    </source>
</evidence>
<dbReference type="Pfam" id="PF00384">
    <property type="entry name" value="Molybdopterin"/>
    <property type="match status" value="1"/>
</dbReference>
<evidence type="ECO:0000256" key="11">
    <source>
        <dbReference type="RuleBase" id="RU003525"/>
    </source>
</evidence>
<keyword evidence="11" id="KW-0001">2Fe-2S</keyword>
<comment type="similarity">
    <text evidence="2 11">Belongs to the complex I 75 kDa subunit family.</text>
</comment>
<organism evidence="14 15">
    <name type="scientific">Steroidobacter gossypii</name>
    <dbReference type="NCBI Taxonomy" id="2805490"/>
    <lineage>
        <taxon>Bacteria</taxon>
        <taxon>Pseudomonadati</taxon>
        <taxon>Pseudomonadota</taxon>
        <taxon>Gammaproteobacteria</taxon>
        <taxon>Steroidobacterales</taxon>
        <taxon>Steroidobacteraceae</taxon>
        <taxon>Steroidobacter</taxon>
    </lineage>
</organism>
<dbReference type="InterPro" id="IPR001041">
    <property type="entry name" value="2Fe-2S_ferredoxin-type"/>
</dbReference>
<feature type="domain" description="4Fe-4S His(Cys)3-ligated-type" evidence="13">
    <location>
        <begin position="81"/>
        <end position="120"/>
    </location>
</feature>
<dbReference type="PROSITE" id="PS00641">
    <property type="entry name" value="COMPLEX1_75K_1"/>
    <property type="match status" value="1"/>
</dbReference>
<dbReference type="SUPFAM" id="SSF53706">
    <property type="entry name" value="Formate dehydrogenase/DMSO reductase, domains 1-3"/>
    <property type="match status" value="1"/>
</dbReference>
<evidence type="ECO:0000313" key="14">
    <source>
        <dbReference type="EMBL" id="MBM0105234.1"/>
    </source>
</evidence>
<keyword evidence="5 11" id="KW-1278">Translocase</keyword>
<dbReference type="InterPro" id="IPR050123">
    <property type="entry name" value="Prok_molybdopt-oxidoreductase"/>
</dbReference>
<gene>
    <name evidence="14" type="ORF">JM946_10760</name>
</gene>
<comment type="subunit">
    <text evidence="9">Composed of 13 different subunits. Subunits NuoCD, E, F, and G constitute the peripheral sector of the complex.</text>
</comment>
<comment type="catalytic activity">
    <reaction evidence="10 11">
        <text>a quinone + NADH + 5 H(+)(in) = a quinol + NAD(+) + 4 H(+)(out)</text>
        <dbReference type="Rhea" id="RHEA:57888"/>
        <dbReference type="ChEBI" id="CHEBI:15378"/>
        <dbReference type="ChEBI" id="CHEBI:24646"/>
        <dbReference type="ChEBI" id="CHEBI:57540"/>
        <dbReference type="ChEBI" id="CHEBI:57945"/>
        <dbReference type="ChEBI" id="CHEBI:132124"/>
    </reaction>
</comment>
<dbReference type="SMART" id="SM00929">
    <property type="entry name" value="NADH-G_4Fe-4S_3"/>
    <property type="match status" value="1"/>
</dbReference>
<evidence type="ECO:0000256" key="8">
    <source>
        <dbReference type="ARBA" id="ARBA00023027"/>
    </source>
</evidence>
<accession>A0ABS1WW89</accession>
<dbReference type="PROSITE" id="PS51839">
    <property type="entry name" value="4FE4S_HC3"/>
    <property type="match status" value="1"/>
</dbReference>
<evidence type="ECO:0000259" key="13">
    <source>
        <dbReference type="PROSITE" id="PS51839"/>
    </source>
</evidence>
<dbReference type="Proteomes" id="UP000661077">
    <property type="component" value="Unassembled WGS sequence"/>
</dbReference>
<dbReference type="PANTHER" id="PTHR43105">
    <property type="entry name" value="RESPIRATORY NITRATE REDUCTASE"/>
    <property type="match status" value="1"/>
</dbReference>
<evidence type="ECO:0000256" key="9">
    <source>
        <dbReference type="ARBA" id="ARBA00026021"/>
    </source>
</evidence>
<evidence type="ECO:0000256" key="2">
    <source>
        <dbReference type="ARBA" id="ARBA00005404"/>
    </source>
</evidence>
<dbReference type="PROSITE" id="PS00643">
    <property type="entry name" value="COMPLEX1_75K_3"/>
    <property type="match status" value="1"/>
</dbReference>
<evidence type="ECO:0000313" key="15">
    <source>
        <dbReference type="Proteomes" id="UP000661077"/>
    </source>
</evidence>
<dbReference type="NCBIfam" id="TIGR01973">
    <property type="entry name" value="NuoG"/>
    <property type="match status" value="1"/>
</dbReference>
<dbReference type="InterPro" id="IPR054351">
    <property type="entry name" value="NADH_UbQ_OxRdtase_ferredoxin"/>
</dbReference>
<dbReference type="Pfam" id="PF22151">
    <property type="entry name" value="Fer4_NDSU1"/>
    <property type="match status" value="1"/>
</dbReference>
<comment type="cofactor">
    <cofactor evidence="11">
        <name>[2Fe-2S] cluster</name>
        <dbReference type="ChEBI" id="CHEBI:190135"/>
    </cofactor>
    <text evidence="11">Binds 1 [2Fe-2S] cluster per subunit.</text>
</comment>